<dbReference type="Pfam" id="PF13581">
    <property type="entry name" value="HATPase_c_2"/>
    <property type="match status" value="1"/>
</dbReference>
<dbReference type="Proteomes" id="UP000061018">
    <property type="component" value="Chromosome"/>
</dbReference>
<evidence type="ECO:0000313" key="4">
    <source>
        <dbReference type="EMBL" id="AKZ58280.1"/>
    </source>
</evidence>
<proteinExistence type="predicted"/>
<name>A0A0K2AYR4_STRA7</name>
<keyword evidence="4" id="KW-0418">Kinase</keyword>
<keyword evidence="4" id="KW-0808">Transferase</keyword>
<organism evidence="4 5">
    <name type="scientific">Streptomyces ambofaciens (strain ATCC 23877 / 3486 / DSM 40053 / JCM 4204 / NBRC 12836 / NRRL B-2516)</name>
    <dbReference type="NCBI Taxonomy" id="278992"/>
    <lineage>
        <taxon>Bacteria</taxon>
        <taxon>Bacillati</taxon>
        <taxon>Actinomycetota</taxon>
        <taxon>Actinomycetes</taxon>
        <taxon>Kitasatosporales</taxon>
        <taxon>Streptomycetaceae</taxon>
        <taxon>Streptomyces</taxon>
    </lineage>
</organism>
<dbReference type="InterPro" id="IPR050267">
    <property type="entry name" value="Anti-sigma-factor_SerPK"/>
</dbReference>
<evidence type="ECO:0000313" key="5">
    <source>
        <dbReference type="Proteomes" id="UP000061018"/>
    </source>
</evidence>
<evidence type="ECO:0000259" key="3">
    <source>
        <dbReference type="Pfam" id="PF13581"/>
    </source>
</evidence>
<feature type="region of interest" description="Disordered" evidence="2">
    <location>
        <begin position="1"/>
        <end position="21"/>
    </location>
</feature>
<dbReference type="InterPro" id="IPR036890">
    <property type="entry name" value="HATPase_C_sf"/>
</dbReference>
<sequence length="181" mass="19242">MSSNEQSTEPSNESTHPVSYDVGYGDHPAPLPFNAPWVYEIHFPCDPRGPRIVRGTLRAVLHAHGVGELADRAELLTCELATNSVRHTKGPVIVRMQWLYPALRVSVWDASPDLPPFAPGAAMPDPTAPCGRGLPIIESLADRWGGCGSVDGPNGGPGGKTIWFELALGGDFRSPSPALAA</sequence>
<dbReference type="CDD" id="cd16936">
    <property type="entry name" value="HATPase_RsbW-like"/>
    <property type="match status" value="1"/>
</dbReference>
<dbReference type="PANTHER" id="PTHR35526:SF3">
    <property type="entry name" value="ANTI-SIGMA-F FACTOR RSBW"/>
    <property type="match status" value="1"/>
</dbReference>
<dbReference type="InterPro" id="IPR003594">
    <property type="entry name" value="HATPase_dom"/>
</dbReference>
<dbReference type="PANTHER" id="PTHR35526">
    <property type="entry name" value="ANTI-SIGMA-F FACTOR RSBW-RELATED"/>
    <property type="match status" value="1"/>
</dbReference>
<evidence type="ECO:0000256" key="2">
    <source>
        <dbReference type="SAM" id="MobiDB-lite"/>
    </source>
</evidence>
<protein>
    <submittedName>
        <fullName evidence="4">ATPase/histidine kinase/DNA gyrase B/HSP90 domain protein</fullName>
    </submittedName>
</protein>
<dbReference type="EMBL" id="CP012382">
    <property type="protein sequence ID" value="AKZ58280.1"/>
    <property type="molecule type" value="Genomic_DNA"/>
</dbReference>
<keyword evidence="1" id="KW-0723">Serine/threonine-protein kinase</keyword>
<dbReference type="GO" id="GO:0004674">
    <property type="term" value="F:protein serine/threonine kinase activity"/>
    <property type="evidence" value="ECO:0007669"/>
    <property type="project" value="UniProtKB-KW"/>
</dbReference>
<dbReference type="AlphaFoldDB" id="A0A0K2AYR4"/>
<dbReference type="SUPFAM" id="SSF55874">
    <property type="entry name" value="ATPase domain of HSP90 chaperone/DNA topoisomerase II/histidine kinase"/>
    <property type="match status" value="1"/>
</dbReference>
<feature type="domain" description="Histidine kinase/HSP90-like ATPase" evidence="3">
    <location>
        <begin position="46"/>
        <end position="144"/>
    </location>
</feature>
<gene>
    <name evidence="4" type="ORF">SAM23877_5235</name>
</gene>
<dbReference type="Gene3D" id="3.30.565.10">
    <property type="entry name" value="Histidine kinase-like ATPase, C-terminal domain"/>
    <property type="match status" value="1"/>
</dbReference>
<feature type="compositionally biased region" description="Polar residues" evidence="2">
    <location>
        <begin position="1"/>
        <end position="17"/>
    </location>
</feature>
<reference evidence="5" key="1">
    <citation type="journal article" date="2015" name="J. Biotechnol.">
        <title>Complete genome sequence of Streptomyces ambofaciens ATCC 23877, the spiramycin producer.</title>
        <authorList>
            <person name="Thibessard A."/>
            <person name="Haas D."/>
            <person name="Gerbaud C."/>
            <person name="Aigle B."/>
            <person name="Lautru S."/>
            <person name="Pernodet J.L."/>
            <person name="Leblond P."/>
        </authorList>
    </citation>
    <scope>NUCLEOTIDE SEQUENCE [LARGE SCALE GENOMIC DNA]</scope>
    <source>
        <strain evidence="5">ATCC 23877 / 3486 / DSM 40053 / JCM 4204 / NBRC 12836 / NRRL B-2516</strain>
    </source>
</reference>
<accession>A0A0K2AYR4</accession>
<dbReference type="KEGG" id="samb:SAM23877_5235"/>
<evidence type="ECO:0000256" key="1">
    <source>
        <dbReference type="ARBA" id="ARBA00022527"/>
    </source>
</evidence>
<dbReference type="RefSeq" id="WP_079030413.1">
    <property type="nucleotide sequence ID" value="NZ_CP012382.1"/>
</dbReference>